<organism evidence="1 2">
    <name type="scientific">Solanum tuberosum</name>
    <name type="common">Potato</name>
    <dbReference type="NCBI Taxonomy" id="4113"/>
    <lineage>
        <taxon>Eukaryota</taxon>
        <taxon>Viridiplantae</taxon>
        <taxon>Streptophyta</taxon>
        <taxon>Embryophyta</taxon>
        <taxon>Tracheophyta</taxon>
        <taxon>Spermatophyta</taxon>
        <taxon>Magnoliopsida</taxon>
        <taxon>eudicotyledons</taxon>
        <taxon>Gunneridae</taxon>
        <taxon>Pentapetalae</taxon>
        <taxon>asterids</taxon>
        <taxon>lamiids</taxon>
        <taxon>Solanales</taxon>
        <taxon>Solanaceae</taxon>
        <taxon>Solanoideae</taxon>
        <taxon>Solaneae</taxon>
        <taxon>Solanum</taxon>
    </lineage>
</organism>
<protein>
    <submittedName>
        <fullName evidence="1">Uncharacterized protein</fullName>
    </submittedName>
</protein>
<comment type="caution">
    <text evidence="1">The sequence shown here is derived from an EMBL/GenBank/DDBJ whole genome shotgun (WGS) entry which is preliminary data.</text>
</comment>
<sequence>MEHNIFHLSFSTWSAFRELRIDPSFDMIINYLDSSRLSRVLHRAELGRMIPIGFAYSSGISSSRDEVGHYVRDCHMSGSNLSRGVQVEVEHDPFYVSTNRSKAEAPSIPSLDVIL</sequence>
<evidence type="ECO:0000313" key="1">
    <source>
        <dbReference type="EMBL" id="KAH0769442.1"/>
    </source>
</evidence>
<dbReference type="Proteomes" id="UP000826656">
    <property type="component" value="Unassembled WGS sequence"/>
</dbReference>
<dbReference type="EMBL" id="JAIVGD010000011">
    <property type="protein sequence ID" value="KAH0769442.1"/>
    <property type="molecule type" value="Genomic_DNA"/>
</dbReference>
<accession>A0ABQ7VPF5</accession>
<gene>
    <name evidence="1" type="ORF">KY290_013423</name>
</gene>
<reference evidence="1 2" key="1">
    <citation type="journal article" date="2021" name="bioRxiv">
        <title>Chromosome-scale and haplotype-resolved genome assembly of a tetraploid potato cultivar.</title>
        <authorList>
            <person name="Sun H."/>
            <person name="Jiao W.-B."/>
            <person name="Krause K."/>
            <person name="Campoy J.A."/>
            <person name="Goel M."/>
            <person name="Folz-Donahue K."/>
            <person name="Kukat C."/>
            <person name="Huettel B."/>
            <person name="Schneeberger K."/>
        </authorList>
    </citation>
    <scope>NUCLEOTIDE SEQUENCE [LARGE SCALE GENOMIC DNA]</scope>
    <source>
        <strain evidence="1">SolTubOtavaFocal</strain>
        <tissue evidence="1">Leaves</tissue>
    </source>
</reference>
<proteinExistence type="predicted"/>
<evidence type="ECO:0000313" key="2">
    <source>
        <dbReference type="Proteomes" id="UP000826656"/>
    </source>
</evidence>
<keyword evidence="2" id="KW-1185">Reference proteome</keyword>
<name>A0ABQ7VPF5_SOLTU</name>